<feature type="signal peptide" evidence="13">
    <location>
        <begin position="1"/>
        <end position="21"/>
    </location>
</feature>
<evidence type="ECO:0000256" key="6">
    <source>
        <dbReference type="ARBA" id="ARBA00022692"/>
    </source>
</evidence>
<evidence type="ECO:0000256" key="8">
    <source>
        <dbReference type="ARBA" id="ARBA00022824"/>
    </source>
</evidence>
<keyword evidence="9 12" id="KW-1133">Transmembrane helix</keyword>
<evidence type="ECO:0000313" key="16">
    <source>
        <dbReference type="EMBL" id="KAK3887736.1"/>
    </source>
</evidence>
<dbReference type="Proteomes" id="UP001286313">
    <property type="component" value="Unassembled WGS sequence"/>
</dbReference>
<dbReference type="InterPro" id="IPR056780">
    <property type="entry name" value="Renin_r_C"/>
</dbReference>
<dbReference type="PANTHER" id="PTHR13351:SF1">
    <property type="entry name" value="RENIN RECEPTOR"/>
    <property type="match status" value="1"/>
</dbReference>
<dbReference type="GO" id="GO:0098588">
    <property type="term" value="C:bounding membrane of organelle"/>
    <property type="evidence" value="ECO:0007669"/>
    <property type="project" value="UniProtKB-ARBA"/>
</dbReference>
<keyword evidence="8" id="KW-0256">Endoplasmic reticulum</keyword>
<dbReference type="InterPro" id="IPR012493">
    <property type="entry name" value="Renin_rcpt"/>
</dbReference>
<keyword evidence="5" id="KW-0165">Cleavage on pair of basic residues</keyword>
<feature type="transmembrane region" description="Helical" evidence="12">
    <location>
        <begin position="281"/>
        <end position="303"/>
    </location>
</feature>
<evidence type="ECO:0000256" key="4">
    <source>
        <dbReference type="ARBA" id="ARBA00022475"/>
    </source>
</evidence>
<dbReference type="InterPro" id="IPR057318">
    <property type="entry name" value="RENR_N"/>
</dbReference>
<dbReference type="Pfam" id="PF07850">
    <property type="entry name" value="Renin_r"/>
    <property type="match status" value="1"/>
</dbReference>
<organism evidence="16 17">
    <name type="scientific">Petrolisthes cinctipes</name>
    <name type="common">Flat porcelain crab</name>
    <dbReference type="NCBI Taxonomy" id="88211"/>
    <lineage>
        <taxon>Eukaryota</taxon>
        <taxon>Metazoa</taxon>
        <taxon>Ecdysozoa</taxon>
        <taxon>Arthropoda</taxon>
        <taxon>Crustacea</taxon>
        <taxon>Multicrustacea</taxon>
        <taxon>Malacostraca</taxon>
        <taxon>Eumalacostraca</taxon>
        <taxon>Eucarida</taxon>
        <taxon>Decapoda</taxon>
        <taxon>Pleocyemata</taxon>
        <taxon>Anomura</taxon>
        <taxon>Galatheoidea</taxon>
        <taxon>Porcellanidae</taxon>
        <taxon>Petrolisthes</taxon>
    </lineage>
</organism>
<evidence type="ECO:0000259" key="15">
    <source>
        <dbReference type="Pfam" id="PF25294"/>
    </source>
</evidence>
<dbReference type="EMBL" id="JAWQEG010000614">
    <property type="protein sequence ID" value="KAK3887736.1"/>
    <property type="molecule type" value="Genomic_DNA"/>
</dbReference>
<comment type="subcellular location">
    <subcellularLocation>
        <location evidence="2">Cell membrane</location>
        <topology evidence="2">Single-pass type I membrane protein</topology>
    </subcellularLocation>
    <subcellularLocation>
        <location evidence="1">Endoplasmic reticulum membrane</location>
        <topology evidence="1">Single-pass type I membrane protein</topology>
    </subcellularLocation>
    <subcellularLocation>
        <location evidence="3">Vesicle</location>
    </subcellularLocation>
</comment>
<dbReference type="GO" id="GO:0005789">
    <property type="term" value="C:endoplasmic reticulum membrane"/>
    <property type="evidence" value="ECO:0007669"/>
    <property type="project" value="UniProtKB-SubCell"/>
</dbReference>
<feature type="domain" description="Renin receptor-like C-terminal transmembrane spanning segment" evidence="14">
    <location>
        <begin position="253"/>
        <end position="322"/>
    </location>
</feature>
<dbReference type="Pfam" id="PF25294">
    <property type="entry name" value="RENR_N"/>
    <property type="match status" value="1"/>
</dbReference>
<evidence type="ECO:0000256" key="2">
    <source>
        <dbReference type="ARBA" id="ARBA00004251"/>
    </source>
</evidence>
<keyword evidence="10 12" id="KW-0472">Membrane</keyword>
<dbReference type="GO" id="GO:0009897">
    <property type="term" value="C:external side of plasma membrane"/>
    <property type="evidence" value="ECO:0007669"/>
    <property type="project" value="TreeGrafter"/>
</dbReference>
<dbReference type="GO" id="GO:0030177">
    <property type="term" value="P:positive regulation of Wnt signaling pathway"/>
    <property type="evidence" value="ECO:0007669"/>
    <property type="project" value="TreeGrafter"/>
</dbReference>
<evidence type="ECO:0000256" key="10">
    <source>
        <dbReference type="ARBA" id="ARBA00023136"/>
    </source>
</evidence>
<evidence type="ECO:0000259" key="14">
    <source>
        <dbReference type="Pfam" id="PF07850"/>
    </source>
</evidence>
<reference evidence="16" key="1">
    <citation type="submission" date="2023-10" db="EMBL/GenBank/DDBJ databases">
        <title>Genome assemblies of two species of porcelain crab, Petrolisthes cinctipes and Petrolisthes manimaculis (Anomura: Porcellanidae).</title>
        <authorList>
            <person name="Angst P."/>
        </authorList>
    </citation>
    <scope>NUCLEOTIDE SEQUENCE</scope>
    <source>
        <strain evidence="16">PB745_01</strain>
        <tissue evidence="16">Gill</tissue>
    </source>
</reference>
<comment type="caution">
    <text evidence="16">The sequence shown here is derived from an EMBL/GenBank/DDBJ whole genome shotgun (WGS) entry which is preliminary data.</text>
</comment>
<evidence type="ECO:0000256" key="11">
    <source>
        <dbReference type="ARBA" id="ARBA00023170"/>
    </source>
</evidence>
<gene>
    <name evidence="16" type="ORF">Pcinc_008173</name>
</gene>
<protein>
    <recommendedName>
        <fullName evidence="18">Renin receptor</fullName>
    </recommendedName>
</protein>
<evidence type="ECO:0000256" key="9">
    <source>
        <dbReference type="ARBA" id="ARBA00022989"/>
    </source>
</evidence>
<sequence>MARVDMTRLLLLLSLFSSALCGEITMTHSPDTLRFGTSGLLRSTDLDDLLAATLGYTPIQSSLWRGLTITSPFNSPSGVVVVEVHGGGANVRQEGATYGLKEDTTLEEVFHRLKSIYGARAQRHTIFKHFSVGSSMEEEDAQYVLPEASVLNMSKEADSAFLHEMAALTVAARKTEALTTTPHGGQDVFFLEVDSLEQLVKTYGLESPQVEEAINILRVHLVKVTDMMRQRYNDQVLVVTAIVDQDNLLSRRTRSVLQSEATVDVGRNKEYSEDYPAIFNIILWLSITLFLAVLATSIAMATMDPGRDSIIYRMTTMRMKKDN</sequence>
<evidence type="ECO:0000256" key="12">
    <source>
        <dbReference type="SAM" id="Phobius"/>
    </source>
</evidence>
<keyword evidence="6 12" id="KW-0812">Transmembrane</keyword>
<feature type="domain" description="Renin receptor N-terminal" evidence="15">
    <location>
        <begin position="21"/>
        <end position="243"/>
    </location>
</feature>
<evidence type="ECO:0000256" key="13">
    <source>
        <dbReference type="SAM" id="SignalP"/>
    </source>
</evidence>
<dbReference type="GO" id="GO:0038023">
    <property type="term" value="F:signaling receptor activity"/>
    <property type="evidence" value="ECO:0007669"/>
    <property type="project" value="InterPro"/>
</dbReference>
<dbReference type="PANTHER" id="PTHR13351">
    <property type="entry name" value="RENIN RECEPTOR"/>
    <property type="match status" value="1"/>
</dbReference>
<evidence type="ECO:0000256" key="7">
    <source>
        <dbReference type="ARBA" id="ARBA00022729"/>
    </source>
</evidence>
<evidence type="ECO:0000256" key="5">
    <source>
        <dbReference type="ARBA" id="ARBA00022685"/>
    </source>
</evidence>
<evidence type="ECO:0008006" key="18">
    <source>
        <dbReference type="Google" id="ProtNLM"/>
    </source>
</evidence>
<keyword evidence="4" id="KW-1003">Cell membrane</keyword>
<feature type="chain" id="PRO_5041963227" description="Renin receptor" evidence="13">
    <location>
        <begin position="22"/>
        <end position="323"/>
    </location>
</feature>
<evidence type="ECO:0000256" key="3">
    <source>
        <dbReference type="ARBA" id="ARBA00004373"/>
    </source>
</evidence>
<keyword evidence="17" id="KW-1185">Reference proteome</keyword>
<dbReference type="AlphaFoldDB" id="A0AAE1KW55"/>
<keyword evidence="7 13" id="KW-0732">Signal</keyword>
<evidence type="ECO:0000256" key="1">
    <source>
        <dbReference type="ARBA" id="ARBA00004115"/>
    </source>
</evidence>
<accession>A0AAE1KW55</accession>
<proteinExistence type="predicted"/>
<dbReference type="GO" id="GO:0031982">
    <property type="term" value="C:vesicle"/>
    <property type="evidence" value="ECO:0007669"/>
    <property type="project" value="UniProtKB-SubCell"/>
</dbReference>
<evidence type="ECO:0000313" key="17">
    <source>
        <dbReference type="Proteomes" id="UP001286313"/>
    </source>
</evidence>
<keyword evidence="11" id="KW-0675">Receptor</keyword>
<name>A0AAE1KW55_PETCI</name>